<dbReference type="PANTHER" id="PTHR47657">
    <property type="entry name" value="STEROL REGULATORY ELEMENT-BINDING PROTEIN ECM22"/>
    <property type="match status" value="1"/>
</dbReference>
<dbReference type="Proteomes" id="UP000009886">
    <property type="component" value="Unassembled WGS sequence"/>
</dbReference>
<protein>
    <recommendedName>
        <fullName evidence="5">Zn(2)-C6 fungal-type domain-containing protein</fullName>
    </recommendedName>
</protein>
<dbReference type="GO" id="GO:0003677">
    <property type="term" value="F:DNA binding"/>
    <property type="evidence" value="ECO:0007669"/>
    <property type="project" value="UniProtKB-KW"/>
</dbReference>
<evidence type="ECO:0000256" key="4">
    <source>
        <dbReference type="ARBA" id="ARBA00023242"/>
    </source>
</evidence>
<dbReference type="OrthoDB" id="5350673at2759"/>
<dbReference type="InterPro" id="IPR001138">
    <property type="entry name" value="Zn2Cys6_DnaBD"/>
</dbReference>
<dbReference type="SUPFAM" id="SSF57701">
    <property type="entry name" value="Zn2/Cys6 DNA-binding domain"/>
    <property type="match status" value="1"/>
</dbReference>
<dbReference type="CDD" id="cd00067">
    <property type="entry name" value="GAL4"/>
    <property type="match status" value="1"/>
</dbReference>
<dbReference type="AlphaFoldDB" id="K9FHY8"/>
<dbReference type="PROSITE" id="PS50048">
    <property type="entry name" value="ZN2_CY6_FUNGAL_2"/>
    <property type="match status" value="1"/>
</dbReference>
<keyword evidence="3" id="KW-0804">Transcription</keyword>
<comment type="caution">
    <text evidence="6">The sequence shown here is derived from an EMBL/GenBank/DDBJ whole genome shotgun (WGS) entry which is preliminary data.</text>
</comment>
<keyword evidence="4" id="KW-0539">Nucleus</keyword>
<dbReference type="InterPro" id="IPR036864">
    <property type="entry name" value="Zn2-C6_fun-type_DNA-bd_sf"/>
</dbReference>
<name>K9FHY8_PEND1</name>
<dbReference type="Gene3D" id="4.10.240.10">
    <property type="entry name" value="Zn(2)-C6 fungal-type DNA-binding domain"/>
    <property type="match status" value="1"/>
</dbReference>
<dbReference type="SMART" id="SM00066">
    <property type="entry name" value="GAL4"/>
    <property type="match status" value="1"/>
</dbReference>
<evidence type="ECO:0000313" key="6">
    <source>
        <dbReference type="EMBL" id="EKV09145.1"/>
    </source>
</evidence>
<dbReference type="GO" id="GO:0008270">
    <property type="term" value="F:zinc ion binding"/>
    <property type="evidence" value="ECO:0007669"/>
    <property type="project" value="InterPro"/>
</dbReference>
<evidence type="ECO:0000259" key="5">
    <source>
        <dbReference type="PROSITE" id="PS50048"/>
    </source>
</evidence>
<dbReference type="KEGG" id="pdp:PDIP_66560"/>
<dbReference type="GO" id="GO:0000981">
    <property type="term" value="F:DNA-binding transcription factor activity, RNA polymerase II-specific"/>
    <property type="evidence" value="ECO:0007669"/>
    <property type="project" value="InterPro"/>
</dbReference>
<evidence type="ECO:0000313" key="7">
    <source>
        <dbReference type="Proteomes" id="UP000009886"/>
    </source>
</evidence>
<dbReference type="HOGENOM" id="CLU_2210871_0_0_1"/>
<feature type="domain" description="Zn(2)-C6 fungal-type" evidence="5">
    <location>
        <begin position="13"/>
        <end position="42"/>
    </location>
</feature>
<keyword evidence="1" id="KW-0805">Transcription regulation</keyword>
<organism evidence="6 7">
    <name type="scientific">Penicillium digitatum (strain Pd1 / CECT 20795)</name>
    <name type="common">Green mold</name>
    <dbReference type="NCBI Taxonomy" id="1170230"/>
    <lineage>
        <taxon>Eukaryota</taxon>
        <taxon>Fungi</taxon>
        <taxon>Dikarya</taxon>
        <taxon>Ascomycota</taxon>
        <taxon>Pezizomycotina</taxon>
        <taxon>Eurotiomycetes</taxon>
        <taxon>Eurotiomycetidae</taxon>
        <taxon>Eurotiales</taxon>
        <taxon>Aspergillaceae</taxon>
        <taxon>Penicillium</taxon>
    </lineage>
</organism>
<dbReference type="PROSITE" id="PS00463">
    <property type="entry name" value="ZN2_CY6_FUNGAL_1"/>
    <property type="match status" value="1"/>
</dbReference>
<keyword evidence="2" id="KW-0238">DNA-binding</keyword>
<proteinExistence type="predicted"/>
<evidence type="ECO:0000256" key="1">
    <source>
        <dbReference type="ARBA" id="ARBA00023015"/>
    </source>
</evidence>
<dbReference type="InterPro" id="IPR052400">
    <property type="entry name" value="Zn2-C6_fungal_TF"/>
</dbReference>
<reference evidence="7" key="1">
    <citation type="journal article" date="2012" name="BMC Genomics">
        <title>Genome sequence of the necrotrophic fungus Penicillium digitatum, the main postharvest pathogen of citrus.</title>
        <authorList>
            <person name="Marcet-Houben M."/>
            <person name="Ballester A.-R."/>
            <person name="de la Fuente B."/>
            <person name="Harries E."/>
            <person name="Marcos J.F."/>
            <person name="Gonzalez-Candelas L."/>
            <person name="Gabaldon T."/>
        </authorList>
    </citation>
    <scope>NUCLEOTIDE SEQUENCE [LARGE SCALE GENOMIC DNA]</scope>
    <source>
        <strain evidence="7">Pd1 / CECT 20795</strain>
    </source>
</reference>
<dbReference type="EMBL" id="AKCU01000434">
    <property type="protein sequence ID" value="EKV09145.1"/>
    <property type="molecule type" value="Genomic_DNA"/>
</dbReference>
<accession>K9FHY8</accession>
<dbReference type="VEuPathDB" id="FungiDB:PDIP_66560"/>
<dbReference type="PANTHER" id="PTHR47657:SF7">
    <property type="entry name" value="STEROL REGULATORY ELEMENT-BINDING PROTEIN ECM22"/>
    <property type="match status" value="1"/>
</dbReference>
<sequence length="107" mass="12135">MGPRRSHRKSRNGCPQCKARRIKCDEQCPCTNCTKHAIHCSYVDSGMSNSTHTRYTQSESLEPSYVPSTLNVEYYPATPAGNFDVHNVRGVCGVREDRRKDDPLDCR</sequence>
<dbReference type="Pfam" id="PF00172">
    <property type="entry name" value="Zn_clus"/>
    <property type="match status" value="1"/>
</dbReference>
<evidence type="ECO:0000256" key="3">
    <source>
        <dbReference type="ARBA" id="ARBA00023163"/>
    </source>
</evidence>
<evidence type="ECO:0000256" key="2">
    <source>
        <dbReference type="ARBA" id="ARBA00023125"/>
    </source>
</evidence>
<gene>
    <name evidence="6" type="ORF">PDIP_66560</name>
</gene>